<organism evidence="3 4">
    <name type="scientific">Pedobacter gandavensis</name>
    <dbReference type="NCBI Taxonomy" id="2679963"/>
    <lineage>
        <taxon>Bacteria</taxon>
        <taxon>Pseudomonadati</taxon>
        <taxon>Bacteroidota</taxon>
        <taxon>Sphingobacteriia</taxon>
        <taxon>Sphingobacteriales</taxon>
        <taxon>Sphingobacteriaceae</taxon>
        <taxon>Pedobacter</taxon>
    </lineage>
</organism>
<sequence length="383" mass="41735">MQAQELLEKYKAGNCTDAEKAMVETWYLDFQKEGAALTNIELEGATDRIQERLFLHIEAEEPVVKKRTLWPRIAAAAAVILVSGMAVYIYSNQNPTVNPEALAAANYGAKSPILPGGNKAILTLANGQEISLDEAGNGKLAEQSGITITKTKDGQLVYTVSAAANTNAVKTGMNTIATPKGGQYQINLPDGTKVWLNAASSLRYPTAFAGEAREVSLTGEAYFEVAQSQPAKSFKVATSSQTVEVLGTHFNINAYSDEPSTKTTLLEGAVKVWSKDKADRALILKPGQQAALTESQLHVNYGKEEEAVAWKHGVFKFKDADLQSVMRSVARWYDLEVSYEGTLPDRQFSGEIDRNSNLSQVLDILSFFKVHFSVHGKQIIVTP</sequence>
<name>A0ABR6EUY6_9SPHI</name>
<dbReference type="Pfam" id="PF04773">
    <property type="entry name" value="FecR"/>
    <property type="match status" value="1"/>
</dbReference>
<evidence type="ECO:0000313" key="3">
    <source>
        <dbReference type="EMBL" id="MBB2149075.1"/>
    </source>
</evidence>
<dbReference type="EMBL" id="WNXC01000002">
    <property type="protein sequence ID" value="MBB2149075.1"/>
    <property type="molecule type" value="Genomic_DNA"/>
</dbReference>
<dbReference type="RefSeq" id="WP_182956065.1">
    <property type="nucleotide sequence ID" value="NZ_WNXC01000002.1"/>
</dbReference>
<protein>
    <submittedName>
        <fullName evidence="3">DUF4974 domain-containing protein</fullName>
    </submittedName>
</protein>
<feature type="domain" description="Protein FecR C-terminal" evidence="2">
    <location>
        <begin position="315"/>
        <end position="381"/>
    </location>
</feature>
<evidence type="ECO:0000259" key="1">
    <source>
        <dbReference type="Pfam" id="PF04773"/>
    </source>
</evidence>
<comment type="caution">
    <text evidence="3">The sequence shown here is derived from an EMBL/GenBank/DDBJ whole genome shotgun (WGS) entry which is preliminary data.</text>
</comment>
<dbReference type="InterPro" id="IPR012373">
    <property type="entry name" value="Ferrdict_sens_TM"/>
</dbReference>
<evidence type="ECO:0000313" key="4">
    <source>
        <dbReference type="Proteomes" id="UP000636110"/>
    </source>
</evidence>
<dbReference type="Proteomes" id="UP000636110">
    <property type="component" value="Unassembled WGS sequence"/>
</dbReference>
<dbReference type="Pfam" id="PF16344">
    <property type="entry name" value="FecR_C"/>
    <property type="match status" value="1"/>
</dbReference>
<accession>A0ABR6EUY6</accession>
<dbReference type="PANTHER" id="PTHR30273:SF2">
    <property type="entry name" value="PROTEIN FECR"/>
    <property type="match status" value="1"/>
</dbReference>
<evidence type="ECO:0000259" key="2">
    <source>
        <dbReference type="Pfam" id="PF16344"/>
    </source>
</evidence>
<dbReference type="PANTHER" id="PTHR30273">
    <property type="entry name" value="PERIPLASMIC SIGNAL SENSOR AND SIGMA FACTOR ACTIVATOR FECR-RELATED"/>
    <property type="match status" value="1"/>
</dbReference>
<keyword evidence="4" id="KW-1185">Reference proteome</keyword>
<dbReference type="PIRSF" id="PIRSF018266">
    <property type="entry name" value="FecR"/>
    <property type="match status" value="1"/>
</dbReference>
<dbReference type="Gene3D" id="2.60.120.1440">
    <property type="match status" value="1"/>
</dbReference>
<dbReference type="InterPro" id="IPR032508">
    <property type="entry name" value="FecR_C"/>
</dbReference>
<feature type="domain" description="FecR protein" evidence="1">
    <location>
        <begin position="175"/>
        <end position="271"/>
    </location>
</feature>
<gene>
    <name evidence="3" type="ORF">GM920_09140</name>
</gene>
<proteinExistence type="predicted"/>
<dbReference type="Gene3D" id="3.55.50.30">
    <property type="match status" value="1"/>
</dbReference>
<dbReference type="InterPro" id="IPR006860">
    <property type="entry name" value="FecR"/>
</dbReference>
<reference evidence="3 4" key="1">
    <citation type="submission" date="2019-11" db="EMBL/GenBank/DDBJ databases">
        <title>Description of Pedobacter sp. LMG 31462T.</title>
        <authorList>
            <person name="Carlier A."/>
            <person name="Qi S."/>
            <person name="Vandamme P."/>
        </authorList>
    </citation>
    <scope>NUCLEOTIDE SEQUENCE [LARGE SCALE GENOMIC DNA]</scope>
    <source>
        <strain evidence="3 4">LMG 31462</strain>
    </source>
</reference>